<comment type="caution">
    <text evidence="2">The sequence shown here is derived from an EMBL/GenBank/DDBJ whole genome shotgun (WGS) entry which is preliminary data.</text>
</comment>
<dbReference type="OrthoDB" id="8300196at2759"/>
<sequence>MQNNTLLRHNHCLTSSPRCYTHCFCSHCFCSCFRLPFYSASTPHHYQMDELKMADTEHPCTGPTPKRSRLECIIHCSDDNENLISPQSVRLLETLLRAAQIRRHEPILELAEDTPEGEIPALNYHRKSRSIFTMKKALDGILAQKEKTTNGCPEDSNPARAGHAIPSTSRTYEAECIFCQKTN</sequence>
<evidence type="ECO:0000313" key="2">
    <source>
        <dbReference type="EMBL" id="KAG0718105.1"/>
    </source>
</evidence>
<dbReference type="EMBL" id="JACEEZ010016656">
    <property type="protein sequence ID" value="KAG0718105.1"/>
    <property type="molecule type" value="Genomic_DNA"/>
</dbReference>
<evidence type="ECO:0000256" key="1">
    <source>
        <dbReference type="SAM" id="MobiDB-lite"/>
    </source>
</evidence>
<name>A0A8J4XZR9_CHIOP</name>
<reference evidence="2" key="1">
    <citation type="submission" date="2020-07" db="EMBL/GenBank/DDBJ databases">
        <title>The High-quality genome of the commercially important snow crab, Chionoecetes opilio.</title>
        <authorList>
            <person name="Jeong J.-H."/>
            <person name="Ryu S."/>
        </authorList>
    </citation>
    <scope>NUCLEOTIDE SEQUENCE</scope>
    <source>
        <strain evidence="2">MADBK_172401_WGS</strain>
        <tissue evidence="2">Digestive gland</tissue>
    </source>
</reference>
<protein>
    <submittedName>
        <fullName evidence="2">Uncharacterized protein</fullName>
    </submittedName>
</protein>
<feature type="region of interest" description="Disordered" evidence="1">
    <location>
        <begin position="147"/>
        <end position="166"/>
    </location>
</feature>
<organism evidence="2 3">
    <name type="scientific">Chionoecetes opilio</name>
    <name type="common">Atlantic snow crab</name>
    <name type="synonym">Cancer opilio</name>
    <dbReference type="NCBI Taxonomy" id="41210"/>
    <lineage>
        <taxon>Eukaryota</taxon>
        <taxon>Metazoa</taxon>
        <taxon>Ecdysozoa</taxon>
        <taxon>Arthropoda</taxon>
        <taxon>Crustacea</taxon>
        <taxon>Multicrustacea</taxon>
        <taxon>Malacostraca</taxon>
        <taxon>Eumalacostraca</taxon>
        <taxon>Eucarida</taxon>
        <taxon>Decapoda</taxon>
        <taxon>Pleocyemata</taxon>
        <taxon>Brachyura</taxon>
        <taxon>Eubrachyura</taxon>
        <taxon>Majoidea</taxon>
        <taxon>Majidae</taxon>
        <taxon>Chionoecetes</taxon>
    </lineage>
</organism>
<proteinExistence type="predicted"/>
<keyword evidence="3" id="KW-1185">Reference proteome</keyword>
<dbReference type="Proteomes" id="UP000770661">
    <property type="component" value="Unassembled WGS sequence"/>
</dbReference>
<evidence type="ECO:0000313" key="3">
    <source>
        <dbReference type="Proteomes" id="UP000770661"/>
    </source>
</evidence>
<dbReference type="AlphaFoldDB" id="A0A8J4XZR9"/>
<accession>A0A8J4XZR9</accession>
<gene>
    <name evidence="2" type="ORF">GWK47_053129</name>
</gene>